<dbReference type="RefSeq" id="WP_356957666.1">
    <property type="nucleotide sequence ID" value="NZ_JBEYBD010000010.1"/>
</dbReference>
<keyword evidence="3" id="KW-1185">Reference proteome</keyword>
<evidence type="ECO:0000256" key="1">
    <source>
        <dbReference type="RuleBase" id="RU362001"/>
    </source>
</evidence>
<dbReference type="Pfam" id="PF06013">
    <property type="entry name" value="WXG100"/>
    <property type="match status" value="1"/>
</dbReference>
<dbReference type="InterPro" id="IPR036689">
    <property type="entry name" value="ESAT-6-like_sf"/>
</dbReference>
<sequence length="106" mass="11381">MADSADSTPSIQVVPDHVRDAGKFVQLTADSLVKALQDLDTDIDAVLEVWKGNSANAYRAGWDETKQGAVQVLEALATIAELLGVTTQTFVEQDDSNSQSYPSLNL</sequence>
<reference evidence="2 3" key="1">
    <citation type="submission" date="2024-06" db="EMBL/GenBank/DDBJ databases">
        <title>The Natural Products Discovery Center: Release of the First 8490 Sequenced Strains for Exploring Actinobacteria Biosynthetic Diversity.</title>
        <authorList>
            <person name="Kalkreuter E."/>
            <person name="Kautsar S.A."/>
            <person name="Yang D."/>
            <person name="Bader C.D."/>
            <person name="Teijaro C.N."/>
            <person name="Fluegel L."/>
            <person name="Davis C.M."/>
            <person name="Simpson J.R."/>
            <person name="Lauterbach L."/>
            <person name="Steele A.D."/>
            <person name="Gui C."/>
            <person name="Meng S."/>
            <person name="Li G."/>
            <person name="Viehrig K."/>
            <person name="Ye F."/>
            <person name="Su P."/>
            <person name="Kiefer A.F."/>
            <person name="Nichols A."/>
            <person name="Cepeda A.J."/>
            <person name="Yan W."/>
            <person name="Fan B."/>
            <person name="Jiang Y."/>
            <person name="Adhikari A."/>
            <person name="Zheng C.-J."/>
            <person name="Schuster L."/>
            <person name="Cowan T.M."/>
            <person name="Smanski M.J."/>
            <person name="Chevrette M.G."/>
            <person name="De Carvalho L.P.S."/>
            <person name="Shen B."/>
        </authorList>
    </citation>
    <scope>NUCLEOTIDE SEQUENCE [LARGE SCALE GENOMIC DNA]</scope>
    <source>
        <strain evidence="2 3">NPDC019708</strain>
    </source>
</reference>
<gene>
    <name evidence="2" type="ORF">ABZ510_22635</name>
</gene>
<proteinExistence type="inferred from homology"/>
<name>A0ABV2WUT5_9NOCA</name>
<comment type="similarity">
    <text evidence="1">Belongs to the WXG100 family.</text>
</comment>
<comment type="caution">
    <text evidence="2">The sequence shown here is derived from an EMBL/GenBank/DDBJ whole genome shotgun (WGS) entry which is preliminary data.</text>
</comment>
<accession>A0ABV2WUT5</accession>
<dbReference type="InterPro" id="IPR010310">
    <property type="entry name" value="T7SS_ESAT-6-like"/>
</dbReference>
<protein>
    <recommendedName>
        <fullName evidence="1">ESAT-6-like protein</fullName>
    </recommendedName>
</protein>
<evidence type="ECO:0000313" key="3">
    <source>
        <dbReference type="Proteomes" id="UP001550628"/>
    </source>
</evidence>
<dbReference type="Gene3D" id="1.10.287.1060">
    <property type="entry name" value="ESAT-6-like"/>
    <property type="match status" value="1"/>
</dbReference>
<dbReference type="SUPFAM" id="SSF140453">
    <property type="entry name" value="EsxAB dimer-like"/>
    <property type="match status" value="1"/>
</dbReference>
<evidence type="ECO:0000313" key="2">
    <source>
        <dbReference type="EMBL" id="MEU1954653.1"/>
    </source>
</evidence>
<dbReference type="NCBIfam" id="TIGR03930">
    <property type="entry name" value="WXG100_ESAT6"/>
    <property type="match status" value="1"/>
</dbReference>
<dbReference type="Proteomes" id="UP001550628">
    <property type="component" value="Unassembled WGS sequence"/>
</dbReference>
<dbReference type="EMBL" id="JBEYBF010000016">
    <property type="protein sequence ID" value="MEU1954653.1"/>
    <property type="molecule type" value="Genomic_DNA"/>
</dbReference>
<organism evidence="2 3">
    <name type="scientific">Nocardia rhamnosiphila</name>
    <dbReference type="NCBI Taxonomy" id="426716"/>
    <lineage>
        <taxon>Bacteria</taxon>
        <taxon>Bacillati</taxon>
        <taxon>Actinomycetota</taxon>
        <taxon>Actinomycetes</taxon>
        <taxon>Mycobacteriales</taxon>
        <taxon>Nocardiaceae</taxon>
        <taxon>Nocardia</taxon>
    </lineage>
</organism>